<protein>
    <recommendedName>
        <fullName evidence="7">Beta-hexosaminidase</fullName>
        <ecNumber evidence="7">3.2.1.52</ecNumber>
    </recommendedName>
</protein>
<evidence type="ECO:0000256" key="5">
    <source>
        <dbReference type="ARBA" id="ARBA00023180"/>
    </source>
</evidence>
<dbReference type="GO" id="GO:0030203">
    <property type="term" value="P:glycosaminoglycan metabolic process"/>
    <property type="evidence" value="ECO:0007669"/>
    <property type="project" value="TreeGrafter"/>
</dbReference>
<feature type="signal peptide" evidence="8">
    <location>
        <begin position="1"/>
        <end position="22"/>
    </location>
</feature>
<name>A0AA85K8P9_TRIRE</name>
<evidence type="ECO:0000256" key="8">
    <source>
        <dbReference type="SAM" id="SignalP"/>
    </source>
</evidence>
<evidence type="ECO:0000256" key="4">
    <source>
        <dbReference type="ARBA" id="ARBA00022801"/>
    </source>
</evidence>
<dbReference type="GO" id="GO:0006689">
    <property type="term" value="P:ganglioside catabolic process"/>
    <property type="evidence" value="ECO:0007669"/>
    <property type="project" value="TreeGrafter"/>
</dbReference>
<proteinExistence type="inferred from homology"/>
<comment type="similarity">
    <text evidence="2 7">Belongs to the glycosyl hydrolase 20 family.</text>
</comment>
<dbReference type="Proteomes" id="UP000050795">
    <property type="component" value="Unassembled WGS sequence"/>
</dbReference>
<dbReference type="Pfam" id="PF00728">
    <property type="entry name" value="Glyco_hydro_20"/>
    <property type="match status" value="1"/>
</dbReference>
<sequence length="522" mass="60057">MITAVHLISCILLIVSQHTVNSLVPRPLKYKMGESLCSLAELLSAEHNYPSCYILKEALKVFNKRFLVRQLQKPNVEGVSCSINTLNIVIKEGCDETENKLWPSEYMDESYTISIMDERIDIESNEVWGTLHALQTIIQLVHRSKWGALVINEYSIEDSPRFIHRGFLVDTARHYISVDEIEKFIDAMAIVKMNVFHWHMTDDSSFPYVSSSYPQLSLKGAYNPQIYVYENTDVVRVIEYARLRGIRVMVEFDTPSHTKSWENGYPGVRTNCYNGDELDGETGPFNPANETTFEFLKEFYREITSIFLEGYIHLGGNDVSYSCWQSNPEVLNFMNVMNFGDDFGKLESYYFDHLTEVIQSVQPEGYAVTPVVWQDVYENGYRPSNATVIHVRKAEDWPQLVKSITSDGYRVILSSCWQINNANFSGDWYDYYECDPGAFEGTEDEQQLVVGGEAILFGEYVDESNLFTRSWPDGAVVAERLWSQGEFDVYELKPRLTELRCHMRDFGMNPQPVNEPTNCLQP</sequence>
<dbReference type="InterPro" id="IPR025705">
    <property type="entry name" value="Beta_hexosaminidase_sua/sub"/>
</dbReference>
<evidence type="ECO:0000313" key="12">
    <source>
        <dbReference type="WBParaSite" id="TREG1_77700.1"/>
    </source>
</evidence>
<dbReference type="PANTHER" id="PTHR22600">
    <property type="entry name" value="BETA-HEXOSAMINIDASE"/>
    <property type="match status" value="1"/>
</dbReference>
<dbReference type="PIRSF" id="PIRSF001093">
    <property type="entry name" value="B-hxosamndse_ab_euk"/>
    <property type="match status" value="1"/>
</dbReference>
<dbReference type="InterPro" id="IPR017853">
    <property type="entry name" value="GH"/>
</dbReference>
<evidence type="ECO:0000256" key="7">
    <source>
        <dbReference type="PIRNR" id="PIRNR001093"/>
    </source>
</evidence>
<dbReference type="SUPFAM" id="SSF51445">
    <property type="entry name" value="(Trans)glycosidases"/>
    <property type="match status" value="1"/>
</dbReference>
<organism evidence="11 12">
    <name type="scientific">Trichobilharzia regenti</name>
    <name type="common">Nasal bird schistosome</name>
    <dbReference type="NCBI Taxonomy" id="157069"/>
    <lineage>
        <taxon>Eukaryota</taxon>
        <taxon>Metazoa</taxon>
        <taxon>Spiralia</taxon>
        <taxon>Lophotrochozoa</taxon>
        <taxon>Platyhelminthes</taxon>
        <taxon>Trematoda</taxon>
        <taxon>Digenea</taxon>
        <taxon>Strigeidida</taxon>
        <taxon>Schistosomatoidea</taxon>
        <taxon>Schistosomatidae</taxon>
        <taxon>Trichobilharzia</taxon>
    </lineage>
</organism>
<keyword evidence="3 8" id="KW-0732">Signal</keyword>
<accession>A0AA85K8P9</accession>
<dbReference type="GO" id="GO:0005975">
    <property type="term" value="P:carbohydrate metabolic process"/>
    <property type="evidence" value="ECO:0007669"/>
    <property type="project" value="InterPro"/>
</dbReference>
<dbReference type="SUPFAM" id="SSF55545">
    <property type="entry name" value="beta-N-acetylhexosaminidase-like domain"/>
    <property type="match status" value="1"/>
</dbReference>
<dbReference type="GO" id="GO:0004563">
    <property type="term" value="F:beta-N-acetylhexosaminidase activity"/>
    <property type="evidence" value="ECO:0007669"/>
    <property type="project" value="UniProtKB-EC"/>
</dbReference>
<evidence type="ECO:0000259" key="9">
    <source>
        <dbReference type="Pfam" id="PF00728"/>
    </source>
</evidence>
<evidence type="ECO:0000313" key="11">
    <source>
        <dbReference type="Proteomes" id="UP000050795"/>
    </source>
</evidence>
<evidence type="ECO:0000256" key="3">
    <source>
        <dbReference type="ARBA" id="ARBA00022729"/>
    </source>
</evidence>
<evidence type="ECO:0000256" key="2">
    <source>
        <dbReference type="ARBA" id="ARBA00006285"/>
    </source>
</evidence>
<dbReference type="Pfam" id="PF14845">
    <property type="entry name" value="Glycohydro_20b2"/>
    <property type="match status" value="1"/>
</dbReference>
<evidence type="ECO:0000256" key="6">
    <source>
        <dbReference type="ARBA" id="ARBA00023295"/>
    </source>
</evidence>
<reference evidence="12" key="2">
    <citation type="submission" date="2023-11" db="UniProtKB">
        <authorList>
            <consortium name="WormBaseParasite"/>
        </authorList>
    </citation>
    <scope>IDENTIFICATION</scope>
</reference>
<dbReference type="EC" id="3.2.1.52" evidence="7"/>
<dbReference type="Gene3D" id="3.30.379.10">
    <property type="entry name" value="Chitobiase/beta-hexosaminidase domain 2-like"/>
    <property type="match status" value="1"/>
</dbReference>
<feature type="chain" id="PRO_5041648646" description="Beta-hexosaminidase" evidence="8">
    <location>
        <begin position="23"/>
        <end position="522"/>
    </location>
</feature>
<dbReference type="InterPro" id="IPR029018">
    <property type="entry name" value="Hex-like_dom2"/>
</dbReference>
<dbReference type="InterPro" id="IPR029019">
    <property type="entry name" value="HEX_eukaryotic_N"/>
</dbReference>
<feature type="domain" description="Glycoside hydrolase family 20 catalytic" evidence="9">
    <location>
        <begin position="162"/>
        <end position="484"/>
    </location>
</feature>
<keyword evidence="5" id="KW-0325">Glycoprotein</keyword>
<keyword evidence="11" id="KW-1185">Reference proteome</keyword>
<dbReference type="PRINTS" id="PR00738">
    <property type="entry name" value="GLHYDRLASE20"/>
</dbReference>
<feature type="domain" description="Beta-hexosaminidase eukaryotic type N-terminal" evidence="10">
    <location>
        <begin position="24"/>
        <end position="140"/>
    </location>
</feature>
<keyword evidence="4 7" id="KW-0378">Hydrolase</keyword>
<dbReference type="PANTHER" id="PTHR22600:SF21">
    <property type="entry name" value="BETA-HEXOSAMINIDASE A"/>
    <property type="match status" value="1"/>
</dbReference>
<dbReference type="FunFam" id="3.20.20.80:FF:000063">
    <property type="entry name" value="Beta-hexosaminidase"/>
    <property type="match status" value="1"/>
</dbReference>
<evidence type="ECO:0000256" key="1">
    <source>
        <dbReference type="ARBA" id="ARBA00001231"/>
    </source>
</evidence>
<dbReference type="GO" id="GO:0016020">
    <property type="term" value="C:membrane"/>
    <property type="evidence" value="ECO:0007669"/>
    <property type="project" value="TreeGrafter"/>
</dbReference>
<dbReference type="AlphaFoldDB" id="A0AA85K8P9"/>
<keyword evidence="6 7" id="KW-0326">Glycosidase</keyword>
<dbReference type="InterPro" id="IPR015883">
    <property type="entry name" value="Glyco_hydro_20_cat"/>
</dbReference>
<dbReference type="WBParaSite" id="TREG1_77700.1">
    <property type="protein sequence ID" value="TREG1_77700.1"/>
    <property type="gene ID" value="TREG1_77700"/>
</dbReference>
<dbReference type="GO" id="GO:0005764">
    <property type="term" value="C:lysosome"/>
    <property type="evidence" value="ECO:0007669"/>
    <property type="project" value="TreeGrafter"/>
</dbReference>
<reference evidence="11" key="1">
    <citation type="submission" date="2022-06" db="EMBL/GenBank/DDBJ databases">
        <authorList>
            <person name="Berger JAMES D."/>
            <person name="Berger JAMES D."/>
        </authorList>
    </citation>
    <scope>NUCLEOTIDE SEQUENCE [LARGE SCALE GENOMIC DNA]</scope>
</reference>
<evidence type="ECO:0000259" key="10">
    <source>
        <dbReference type="Pfam" id="PF14845"/>
    </source>
</evidence>
<dbReference type="Gene3D" id="3.20.20.80">
    <property type="entry name" value="Glycosidases"/>
    <property type="match status" value="1"/>
</dbReference>
<comment type="catalytic activity">
    <reaction evidence="1 7">
        <text>Hydrolysis of terminal non-reducing N-acetyl-D-hexosamine residues in N-acetyl-beta-D-hexosaminides.</text>
        <dbReference type="EC" id="3.2.1.52"/>
    </reaction>
</comment>